<dbReference type="Pfam" id="PF15740">
    <property type="entry name" value="PPP1R26_N"/>
    <property type="match status" value="1"/>
</dbReference>
<dbReference type="Proteomes" id="UP000233040">
    <property type="component" value="Unassembled WGS sequence"/>
</dbReference>
<feature type="compositionally biased region" description="Low complexity" evidence="1">
    <location>
        <begin position="199"/>
        <end position="217"/>
    </location>
</feature>
<dbReference type="Ensembl" id="ENSCCAT00000024129.1">
    <property type="protein sequence ID" value="ENSCCAP00000006763.1"/>
    <property type="gene ID" value="ENSCCAG00000021098.1"/>
</dbReference>
<feature type="compositionally biased region" description="Low complexity" evidence="1">
    <location>
        <begin position="789"/>
        <end position="803"/>
    </location>
</feature>
<feature type="region of interest" description="Disordered" evidence="1">
    <location>
        <begin position="1078"/>
        <end position="1109"/>
    </location>
</feature>
<evidence type="ECO:0000256" key="1">
    <source>
        <dbReference type="SAM" id="MobiDB-lite"/>
    </source>
</evidence>
<feature type="compositionally biased region" description="Basic and acidic residues" evidence="1">
    <location>
        <begin position="637"/>
        <end position="654"/>
    </location>
</feature>
<feature type="compositionally biased region" description="Polar residues" evidence="1">
    <location>
        <begin position="769"/>
        <end position="778"/>
    </location>
</feature>
<feature type="region of interest" description="Disordered" evidence="1">
    <location>
        <begin position="822"/>
        <end position="915"/>
    </location>
</feature>
<proteinExistence type="predicted"/>
<reference evidence="3" key="2">
    <citation type="submission" date="2025-09" db="UniProtKB">
        <authorList>
            <consortium name="Ensembl"/>
        </authorList>
    </citation>
    <scope>IDENTIFICATION</scope>
</reference>
<feature type="region of interest" description="Disordered" evidence="1">
    <location>
        <begin position="274"/>
        <end position="452"/>
    </location>
</feature>
<name>A0A2K5PSY3_CEBIM</name>
<feature type="compositionally biased region" description="Basic and acidic residues" evidence="1">
    <location>
        <begin position="430"/>
        <end position="442"/>
    </location>
</feature>
<feature type="compositionally biased region" description="Basic residues" evidence="1">
    <location>
        <begin position="336"/>
        <end position="347"/>
    </location>
</feature>
<feature type="compositionally biased region" description="Basic and acidic residues" evidence="1">
    <location>
        <begin position="224"/>
        <end position="253"/>
    </location>
</feature>
<feature type="compositionally biased region" description="Basic and acidic residues" evidence="1">
    <location>
        <begin position="73"/>
        <end position="83"/>
    </location>
</feature>
<dbReference type="PANTHER" id="PTHR15724:SF0">
    <property type="entry name" value="PROTEIN PHOSPHATASE 1 REGULATORY SUBUNIT 26"/>
    <property type="match status" value="1"/>
</dbReference>
<sequence length="1109" mass="118074">MFLMNAPPVLALQSKWEGFGLPGSFRFPGCFSEADEGVESEAVSAWVQMLITTLQRDGAARRTSDELAAQRGHRAEGCHDARPAAKPPPLLHPYLAACGLVADVDPMGEEEAADFGPLVLDSDSDDSVDRDIEEAFQEYLKAKSGATQPGSGKVQPGTAQQPSRASGGGSRCKPEPAHSSAPTALGPPKPGSGGGPGSQVGSSQDQGSASPVSVSSDDSFEQGIRAEIEQFLNEKRQHETQKCDGSVDKKPGPKENSAAKLLLKSHQEPAARVVHRQGLMGTQNELTFRRPPRLAKINMQPRNLRSTVTTTQEHEGSTKPAAPCHPSEATQNQSGMKRRASAARRGGRAPSAAQAPEEAIQLYQLQKTRKEADGDPSQRAQLREERQPDPPAHSTTSATKNALPETHRKTPGKKKPVAAKTTDPGPGGLDTDHFPKLPKETKAPPPVGSASRSEFVERFLCRADTSTELMCAEAILDISKTMLPAPVKGSDGSLSASPLFHSANVPSHSDGDSSSMDSDDSIEQEIRTFLALKAQSGSLLARGESCPQVAQGPLSPPGPNGQTSGPKDPLSKTADPLLGCKRKRRGGGHVRPSVRKKTREVVKDWGRDADHSQGRAEPGHEGRDLPAPGGEGASQGKTDETWRLDEKNSEDKSSSLDSDEDLDTAIKDLLRSKRKLKKQCREPRAACRKKVRFSTKQAHFLEQLEDRRPPVLKSCLSKSKRDGSEGPAKKSPSVFGGTAETTKQEGAGSQDTPPPPPPPPAFRVRRPASASTCASASEGNPFPRESQGSAPSPGSLSDDSSSVDSDDSIELEIWKFLAEKAKESVSSSEIQAEGPAALGTGGPARPEVLGRKEPAQLPGMCTQTQRPAEGSRGTESSGAQGAAGLFGRGWKGLPAAPSRPRGSSTQEKCLRSQRPEPTRDRACCQKCFWLAAQLCHSGCRADLSHGLWEPGLPDPQPGKSAAQPVGTALRSTKWGHRDRKTLPLSKGRLLGWGGGARQAGLFSPHLGLPLQGQFFSAFREAQAGPIPVFGSPHLLMKKDGGPWPSRKVQPGLSLHDRRSSGLGDSFLDLRYRRRVINRDEQDQDALGSDASDFSDTSGEDSGGSSVVKV</sequence>
<dbReference type="GeneTree" id="ENSGT00390000014118"/>
<evidence type="ECO:0000313" key="4">
    <source>
        <dbReference type="Proteomes" id="UP000233040"/>
    </source>
</evidence>
<dbReference type="PANTHER" id="PTHR15724">
    <property type="entry name" value="PROTEIN PHOSPHATASE 1 REGULATORY SUBUNIT 26"/>
    <property type="match status" value="1"/>
</dbReference>
<dbReference type="InterPro" id="IPR031474">
    <property type="entry name" value="PPP1R26_N"/>
</dbReference>
<dbReference type="GO" id="GO:0004864">
    <property type="term" value="F:protein phosphatase inhibitor activity"/>
    <property type="evidence" value="ECO:0007669"/>
    <property type="project" value="InterPro"/>
</dbReference>
<feature type="region of interest" description="Disordered" evidence="1">
    <location>
        <begin position="61"/>
        <end position="84"/>
    </location>
</feature>
<organism evidence="3 4">
    <name type="scientific">Cebus imitator</name>
    <name type="common">Panamanian white-faced capuchin</name>
    <name type="synonym">Cebus capucinus imitator</name>
    <dbReference type="NCBI Taxonomy" id="2715852"/>
    <lineage>
        <taxon>Eukaryota</taxon>
        <taxon>Metazoa</taxon>
        <taxon>Chordata</taxon>
        <taxon>Craniata</taxon>
        <taxon>Vertebrata</taxon>
        <taxon>Euteleostomi</taxon>
        <taxon>Mammalia</taxon>
        <taxon>Eutheria</taxon>
        <taxon>Euarchontoglires</taxon>
        <taxon>Primates</taxon>
        <taxon>Haplorrhini</taxon>
        <taxon>Platyrrhini</taxon>
        <taxon>Cebidae</taxon>
        <taxon>Cebinae</taxon>
        <taxon>Cebus</taxon>
    </lineage>
</organism>
<feature type="compositionally biased region" description="Basic and acidic residues" evidence="1">
    <location>
        <begin position="599"/>
        <end position="624"/>
    </location>
</feature>
<evidence type="ECO:0000259" key="2">
    <source>
        <dbReference type="Pfam" id="PF15740"/>
    </source>
</evidence>
<feature type="region of interest" description="Disordered" evidence="1">
    <location>
        <begin position="484"/>
        <end position="522"/>
    </location>
</feature>
<feature type="compositionally biased region" description="Basic residues" evidence="1">
    <location>
        <begin position="580"/>
        <end position="598"/>
    </location>
</feature>
<feature type="compositionally biased region" description="Pro residues" evidence="1">
    <location>
        <begin position="752"/>
        <end position="761"/>
    </location>
</feature>
<feature type="domain" description="Protein phosphatase 1 regulatory subunit 26 N-terminal" evidence="2">
    <location>
        <begin position="1"/>
        <end position="637"/>
    </location>
</feature>
<feature type="region of interest" description="Disordered" evidence="1">
    <location>
        <begin position="142"/>
        <end position="258"/>
    </location>
</feature>
<dbReference type="InterPro" id="IPR026130">
    <property type="entry name" value="PPP1R26"/>
</dbReference>
<feature type="compositionally biased region" description="Polar residues" evidence="1">
    <location>
        <begin position="300"/>
        <end position="311"/>
    </location>
</feature>
<feature type="region of interest" description="Disordered" evidence="1">
    <location>
        <begin position="540"/>
        <end position="806"/>
    </location>
</feature>
<keyword evidence="4" id="KW-1185">Reference proteome</keyword>
<protein>
    <recommendedName>
        <fullName evidence="2">Protein phosphatase 1 regulatory subunit 26 N-terminal domain-containing protein</fullName>
    </recommendedName>
</protein>
<reference evidence="3" key="1">
    <citation type="submission" date="2025-08" db="UniProtKB">
        <authorList>
            <consortium name="Ensembl"/>
        </authorList>
    </citation>
    <scope>IDENTIFICATION</scope>
</reference>
<feature type="compositionally biased region" description="Basic and acidic residues" evidence="1">
    <location>
        <begin position="719"/>
        <end position="728"/>
    </location>
</feature>
<dbReference type="AlphaFoldDB" id="A0A2K5PSY3"/>
<evidence type="ECO:0000313" key="3">
    <source>
        <dbReference type="Ensembl" id="ENSCCAP00000006763.1"/>
    </source>
</evidence>
<accession>A0A2K5PSY3</accession>